<reference evidence="2 3" key="1">
    <citation type="journal article" date="2023" name="Mol. Biol. Evol.">
        <title>Genomics of Secondarily Temperate Adaptation in the Only Non-Antarctic Icefish.</title>
        <authorList>
            <person name="Rivera-Colon A.G."/>
            <person name="Rayamajhi N."/>
            <person name="Minhas B.F."/>
            <person name="Madrigal G."/>
            <person name="Bilyk K.T."/>
            <person name="Yoon V."/>
            <person name="Hune M."/>
            <person name="Gregory S."/>
            <person name="Cheng C.H.C."/>
            <person name="Catchen J.M."/>
        </authorList>
    </citation>
    <scope>NUCLEOTIDE SEQUENCE [LARGE SCALE GENOMIC DNA]</scope>
    <source>
        <tissue evidence="2">White muscle</tissue>
    </source>
</reference>
<evidence type="ECO:0000256" key="1">
    <source>
        <dbReference type="SAM" id="MobiDB-lite"/>
    </source>
</evidence>
<organism evidence="2 3">
    <name type="scientific">Champsocephalus gunnari</name>
    <name type="common">Mackerel icefish</name>
    <dbReference type="NCBI Taxonomy" id="52237"/>
    <lineage>
        <taxon>Eukaryota</taxon>
        <taxon>Metazoa</taxon>
        <taxon>Chordata</taxon>
        <taxon>Craniata</taxon>
        <taxon>Vertebrata</taxon>
        <taxon>Euteleostomi</taxon>
        <taxon>Actinopterygii</taxon>
        <taxon>Neopterygii</taxon>
        <taxon>Teleostei</taxon>
        <taxon>Neoteleostei</taxon>
        <taxon>Acanthomorphata</taxon>
        <taxon>Eupercaria</taxon>
        <taxon>Perciformes</taxon>
        <taxon>Notothenioidei</taxon>
        <taxon>Channichthyidae</taxon>
        <taxon>Champsocephalus</taxon>
    </lineage>
</organism>
<evidence type="ECO:0000313" key="2">
    <source>
        <dbReference type="EMBL" id="KAK5931997.1"/>
    </source>
</evidence>
<comment type="caution">
    <text evidence="2">The sequence shown here is derived from an EMBL/GenBank/DDBJ whole genome shotgun (WGS) entry which is preliminary data.</text>
</comment>
<dbReference type="Proteomes" id="UP001331515">
    <property type="component" value="Unassembled WGS sequence"/>
</dbReference>
<dbReference type="AlphaFoldDB" id="A0AAN8E1C7"/>
<feature type="compositionally biased region" description="Polar residues" evidence="1">
    <location>
        <begin position="8"/>
        <end position="21"/>
    </location>
</feature>
<gene>
    <name evidence="2" type="ORF">CgunFtcFv8_003737</name>
</gene>
<name>A0AAN8E1C7_CHAGU</name>
<feature type="region of interest" description="Disordered" evidence="1">
    <location>
        <begin position="1"/>
        <end position="32"/>
    </location>
</feature>
<evidence type="ECO:0000313" key="3">
    <source>
        <dbReference type="Proteomes" id="UP001331515"/>
    </source>
</evidence>
<accession>A0AAN8E1C7</accession>
<proteinExistence type="predicted"/>
<keyword evidence="3" id="KW-1185">Reference proteome</keyword>
<dbReference type="EMBL" id="JAURVH010001515">
    <property type="protein sequence ID" value="KAK5931997.1"/>
    <property type="molecule type" value="Genomic_DNA"/>
</dbReference>
<protein>
    <submittedName>
        <fullName evidence="2">Uncharacterized protein</fullName>
    </submittedName>
</protein>
<sequence>MLLISDDTAGTASAVSSLRSGHQSRKRRRESKVDGDLAVCWVPGRSTVLKMAAVKRCDAEVERVRSDPPPQCCPGLSEDFVTCVRYSWSSE</sequence>